<sequence length="47" mass="5411">MFIEAEADVTLDQFGDSLHPPFPCFQELLHDVEGSEQIIDRPIRLIQ</sequence>
<proteinExistence type="predicted"/>
<keyword evidence="2" id="KW-1185">Reference proteome</keyword>
<dbReference type="GO" id="GO:0016740">
    <property type="term" value="F:transferase activity"/>
    <property type="evidence" value="ECO:0007669"/>
    <property type="project" value="UniProtKB-KW"/>
</dbReference>
<name>A0A392S3U7_9FABA</name>
<organism evidence="1 2">
    <name type="scientific">Trifolium medium</name>
    <dbReference type="NCBI Taxonomy" id="97028"/>
    <lineage>
        <taxon>Eukaryota</taxon>
        <taxon>Viridiplantae</taxon>
        <taxon>Streptophyta</taxon>
        <taxon>Embryophyta</taxon>
        <taxon>Tracheophyta</taxon>
        <taxon>Spermatophyta</taxon>
        <taxon>Magnoliopsida</taxon>
        <taxon>eudicotyledons</taxon>
        <taxon>Gunneridae</taxon>
        <taxon>Pentapetalae</taxon>
        <taxon>rosids</taxon>
        <taxon>fabids</taxon>
        <taxon>Fabales</taxon>
        <taxon>Fabaceae</taxon>
        <taxon>Papilionoideae</taxon>
        <taxon>50 kb inversion clade</taxon>
        <taxon>NPAAA clade</taxon>
        <taxon>Hologalegina</taxon>
        <taxon>IRL clade</taxon>
        <taxon>Trifolieae</taxon>
        <taxon>Trifolium</taxon>
    </lineage>
</organism>
<evidence type="ECO:0000313" key="2">
    <source>
        <dbReference type="Proteomes" id="UP000265520"/>
    </source>
</evidence>
<dbReference type="AlphaFoldDB" id="A0A392S3U7"/>
<dbReference type="Proteomes" id="UP000265520">
    <property type="component" value="Unassembled WGS sequence"/>
</dbReference>
<evidence type="ECO:0000313" key="1">
    <source>
        <dbReference type="EMBL" id="MCI42874.1"/>
    </source>
</evidence>
<dbReference type="EMBL" id="LXQA010310192">
    <property type="protein sequence ID" value="MCI42874.1"/>
    <property type="molecule type" value="Genomic_DNA"/>
</dbReference>
<accession>A0A392S3U7</accession>
<comment type="caution">
    <text evidence="1">The sequence shown here is derived from an EMBL/GenBank/DDBJ whole genome shotgun (WGS) entry which is preliminary data.</text>
</comment>
<keyword evidence="1" id="KW-0808">Transferase</keyword>
<protein>
    <submittedName>
        <fullName evidence="1">Benzoyl coenzyme A benzyl alcohol benzoyl transferase</fullName>
    </submittedName>
</protein>
<reference evidence="1 2" key="1">
    <citation type="journal article" date="2018" name="Front. Plant Sci.">
        <title>Red Clover (Trifolium pratense) and Zigzag Clover (T. medium) - A Picture of Genomic Similarities and Differences.</title>
        <authorList>
            <person name="Dluhosova J."/>
            <person name="Istvanek J."/>
            <person name="Nedelnik J."/>
            <person name="Repkova J."/>
        </authorList>
    </citation>
    <scope>NUCLEOTIDE SEQUENCE [LARGE SCALE GENOMIC DNA]</scope>
    <source>
        <strain evidence="2">cv. 10/8</strain>
        <tissue evidence="1">Leaf</tissue>
    </source>
</reference>
<feature type="non-terminal residue" evidence="1">
    <location>
        <position position="47"/>
    </location>
</feature>